<name>A0A7G9W830_ALKCA</name>
<keyword evidence="4" id="KW-1185">Reference proteome</keyword>
<reference evidence="3 4" key="1">
    <citation type="submission" date="2020-07" db="EMBL/GenBank/DDBJ databases">
        <title>Alkalicella. sp. LB2 genome.</title>
        <authorList>
            <person name="Postec A."/>
            <person name="Quemeneur M."/>
        </authorList>
    </citation>
    <scope>NUCLEOTIDE SEQUENCE [LARGE SCALE GENOMIC DNA]</scope>
    <source>
        <strain evidence="3 4">LB2</strain>
    </source>
</reference>
<sequence length="100" mass="10708">MLLATSHLRTDYEVLGMVQGSRVKAVHLGKDIVAGLRRLVGGNVTEYAKMISEARDTAVEDMIKEAEKMGANAIIGIRYSSSSIGQGIAEIIVYGTAVKI</sequence>
<dbReference type="AlphaFoldDB" id="A0A7G9W830"/>
<dbReference type="KEGG" id="acae:HYG86_08665"/>
<dbReference type="RefSeq" id="WP_213168875.1">
    <property type="nucleotide sequence ID" value="NZ_CP058559.1"/>
</dbReference>
<protein>
    <recommendedName>
        <fullName evidence="2">UPF0145 protein HYG86_08665</fullName>
    </recommendedName>
</protein>
<proteinExistence type="inferred from homology"/>
<dbReference type="InterPro" id="IPR002765">
    <property type="entry name" value="UPF0145_YbjQ-like"/>
</dbReference>
<dbReference type="EMBL" id="CP058559">
    <property type="protein sequence ID" value="QNO14842.1"/>
    <property type="molecule type" value="Genomic_DNA"/>
</dbReference>
<dbReference type="SUPFAM" id="SSF117782">
    <property type="entry name" value="YbjQ-like"/>
    <property type="match status" value="1"/>
</dbReference>
<dbReference type="PANTHER" id="PTHR34068:SF2">
    <property type="entry name" value="UPF0145 PROTEIN SCO3412"/>
    <property type="match status" value="1"/>
</dbReference>
<gene>
    <name evidence="3" type="ORF">HYG86_08665</name>
</gene>
<organism evidence="3 4">
    <name type="scientific">Alkalicella caledoniensis</name>
    <dbReference type="NCBI Taxonomy" id="2731377"/>
    <lineage>
        <taxon>Bacteria</taxon>
        <taxon>Bacillati</taxon>
        <taxon>Bacillota</taxon>
        <taxon>Clostridia</taxon>
        <taxon>Eubacteriales</taxon>
        <taxon>Proteinivoracaceae</taxon>
        <taxon>Alkalicella</taxon>
    </lineage>
</organism>
<dbReference type="InterPro" id="IPR035439">
    <property type="entry name" value="UPF0145_dom_sf"/>
</dbReference>
<dbReference type="PANTHER" id="PTHR34068">
    <property type="entry name" value="UPF0145 PROTEIN YBJQ"/>
    <property type="match status" value="1"/>
</dbReference>
<dbReference type="Gene3D" id="3.30.110.70">
    <property type="entry name" value="Hypothetical protein apc22750. Chain B"/>
    <property type="match status" value="1"/>
</dbReference>
<evidence type="ECO:0000256" key="1">
    <source>
        <dbReference type="ARBA" id="ARBA00010751"/>
    </source>
</evidence>
<accession>A0A7G9W830</accession>
<comment type="similarity">
    <text evidence="1 2">Belongs to the UPF0145 family.</text>
</comment>
<evidence type="ECO:0000256" key="2">
    <source>
        <dbReference type="HAMAP-Rule" id="MF_00338"/>
    </source>
</evidence>
<evidence type="ECO:0000313" key="3">
    <source>
        <dbReference type="EMBL" id="QNO14842.1"/>
    </source>
</evidence>
<dbReference type="HAMAP" id="MF_00338">
    <property type="entry name" value="UPF0145"/>
    <property type="match status" value="1"/>
</dbReference>
<dbReference type="Pfam" id="PF01906">
    <property type="entry name" value="YbjQ_1"/>
    <property type="match status" value="1"/>
</dbReference>
<dbReference type="Proteomes" id="UP000516160">
    <property type="component" value="Chromosome"/>
</dbReference>
<evidence type="ECO:0000313" key="4">
    <source>
        <dbReference type="Proteomes" id="UP000516160"/>
    </source>
</evidence>